<accession>A0ABD0JDM3</accession>
<organism evidence="1 2">
    <name type="scientific">Batillaria attramentaria</name>
    <dbReference type="NCBI Taxonomy" id="370345"/>
    <lineage>
        <taxon>Eukaryota</taxon>
        <taxon>Metazoa</taxon>
        <taxon>Spiralia</taxon>
        <taxon>Lophotrochozoa</taxon>
        <taxon>Mollusca</taxon>
        <taxon>Gastropoda</taxon>
        <taxon>Caenogastropoda</taxon>
        <taxon>Sorbeoconcha</taxon>
        <taxon>Cerithioidea</taxon>
        <taxon>Batillariidae</taxon>
        <taxon>Batillaria</taxon>
    </lineage>
</organism>
<protein>
    <submittedName>
        <fullName evidence="1">Uncharacterized protein</fullName>
    </submittedName>
</protein>
<gene>
    <name evidence="1" type="ORF">BaRGS_00035794</name>
</gene>
<evidence type="ECO:0000313" key="2">
    <source>
        <dbReference type="Proteomes" id="UP001519460"/>
    </source>
</evidence>
<comment type="caution">
    <text evidence="1">The sequence shown here is derived from an EMBL/GenBank/DDBJ whole genome shotgun (WGS) entry which is preliminary data.</text>
</comment>
<name>A0ABD0JDM3_9CAEN</name>
<feature type="non-terminal residue" evidence="1">
    <location>
        <position position="1"/>
    </location>
</feature>
<sequence>DSKRPSGSGKPTGYGYAVRDGNLDLPDNLSKSSTCLLASSTKLDEHASNIGNRYANADNLTEGLSIAASGLQQKIINPGQAHCEQPCCGHGNQLTHVLQPSFGCRSECHHPDLLQAHLFSSDVDDASRTQFQRSSFSNSVEDQTHVLRPKYADLRREGLVVEVGDRVKRGRDWAWGNQ</sequence>
<reference evidence="1 2" key="1">
    <citation type="journal article" date="2023" name="Sci. Data">
        <title>Genome assembly of the Korean intertidal mud-creeper Batillaria attramentaria.</title>
        <authorList>
            <person name="Patra A.K."/>
            <person name="Ho P.T."/>
            <person name="Jun S."/>
            <person name="Lee S.J."/>
            <person name="Kim Y."/>
            <person name="Won Y.J."/>
        </authorList>
    </citation>
    <scope>NUCLEOTIDE SEQUENCE [LARGE SCALE GENOMIC DNA]</scope>
    <source>
        <strain evidence="1">Wonlab-2016</strain>
    </source>
</reference>
<dbReference type="EMBL" id="JACVVK020000488">
    <property type="protein sequence ID" value="KAK7471566.1"/>
    <property type="molecule type" value="Genomic_DNA"/>
</dbReference>
<proteinExistence type="predicted"/>
<dbReference type="Proteomes" id="UP001519460">
    <property type="component" value="Unassembled WGS sequence"/>
</dbReference>
<dbReference type="AlphaFoldDB" id="A0ABD0JDM3"/>
<feature type="non-terminal residue" evidence="1">
    <location>
        <position position="178"/>
    </location>
</feature>
<evidence type="ECO:0000313" key="1">
    <source>
        <dbReference type="EMBL" id="KAK7471566.1"/>
    </source>
</evidence>
<keyword evidence="2" id="KW-1185">Reference proteome</keyword>